<evidence type="ECO:0000313" key="2">
    <source>
        <dbReference type="Proteomes" id="UP001057753"/>
    </source>
</evidence>
<sequence>MVTDRFFIVNDHGCYYRVDGEPTTQIYQASLFHIYDDACILANQLNLEKDGKHIVKKVTVTYDFD</sequence>
<dbReference type="RefSeq" id="WP_257821351.1">
    <property type="nucleotide sequence ID" value="NZ_JABXYM010000001.1"/>
</dbReference>
<name>A0A9Q4B2P2_SALAG</name>
<reference evidence="1" key="1">
    <citation type="submission" date="2020-06" db="EMBL/GenBank/DDBJ databases">
        <title>Insight into the genomes of haloalkaliphilic bacilli from Kenyan soda lakes.</title>
        <authorList>
            <person name="Mwirichia R."/>
            <person name="Villamizar G.C."/>
            <person name="Poehlein A."/>
            <person name="Mugweru J."/>
            <person name="Kipnyargis A."/>
            <person name="Kiplimo D."/>
            <person name="Orwa P."/>
            <person name="Daniel R."/>
        </authorList>
    </citation>
    <scope>NUCLEOTIDE SEQUENCE</scope>
    <source>
        <strain evidence="1">B1096_S55</strain>
    </source>
</reference>
<accession>A0A9Q4B2P2</accession>
<keyword evidence="2" id="KW-1185">Reference proteome</keyword>
<dbReference type="EMBL" id="JABXYM010000001">
    <property type="protein sequence ID" value="MCR6096865.1"/>
    <property type="molecule type" value="Genomic_DNA"/>
</dbReference>
<dbReference type="Proteomes" id="UP001057753">
    <property type="component" value="Unassembled WGS sequence"/>
</dbReference>
<protein>
    <submittedName>
        <fullName evidence="1">Uncharacterized protein</fullName>
    </submittedName>
</protein>
<comment type="caution">
    <text evidence="1">The sequence shown here is derived from an EMBL/GenBank/DDBJ whole genome shotgun (WGS) entry which is preliminary data.</text>
</comment>
<organism evidence="1 2">
    <name type="scientific">Salipaludibacillus agaradhaerens</name>
    <name type="common">Bacillus agaradhaerens</name>
    <dbReference type="NCBI Taxonomy" id="76935"/>
    <lineage>
        <taxon>Bacteria</taxon>
        <taxon>Bacillati</taxon>
        <taxon>Bacillota</taxon>
        <taxon>Bacilli</taxon>
        <taxon>Bacillales</taxon>
        <taxon>Bacillaceae</taxon>
    </lineage>
</organism>
<gene>
    <name evidence="1" type="ORF">HXA33_09885</name>
</gene>
<evidence type="ECO:0000313" key="1">
    <source>
        <dbReference type="EMBL" id="MCR6096865.1"/>
    </source>
</evidence>
<proteinExistence type="predicted"/>
<dbReference type="AlphaFoldDB" id="A0A9Q4B2P2"/>